<keyword evidence="5" id="KW-0256">Endoplasmic reticulum</keyword>
<evidence type="ECO:0000259" key="9">
    <source>
        <dbReference type="Pfam" id="PF24883"/>
    </source>
</evidence>
<dbReference type="Gene3D" id="3.40.50.1820">
    <property type="entry name" value="alpha/beta hydrolase"/>
    <property type="match status" value="1"/>
</dbReference>
<comment type="subcellular location">
    <subcellularLocation>
        <location evidence="2">Endoplasmic reticulum</location>
    </subcellularLocation>
    <subcellularLocation>
        <location evidence="3">Membrane</location>
    </subcellularLocation>
    <subcellularLocation>
        <location evidence="1">Mitochondrion</location>
    </subcellularLocation>
</comment>
<evidence type="ECO:0000256" key="8">
    <source>
        <dbReference type="SAM" id="SignalP"/>
    </source>
</evidence>
<dbReference type="PANTHER" id="PTHR48182:SF2">
    <property type="entry name" value="PROTEIN SERAC1"/>
    <property type="match status" value="1"/>
</dbReference>
<feature type="signal peptide" evidence="8">
    <location>
        <begin position="1"/>
        <end position="24"/>
    </location>
</feature>
<keyword evidence="7" id="KW-0472">Membrane</keyword>
<dbReference type="Proteomes" id="UP001586593">
    <property type="component" value="Unassembled WGS sequence"/>
</dbReference>
<evidence type="ECO:0000256" key="2">
    <source>
        <dbReference type="ARBA" id="ARBA00004240"/>
    </source>
</evidence>
<accession>A0ABR3W8D3</accession>
<evidence type="ECO:0000256" key="5">
    <source>
        <dbReference type="ARBA" id="ARBA00022824"/>
    </source>
</evidence>
<evidence type="ECO:0000256" key="4">
    <source>
        <dbReference type="ARBA" id="ARBA00022737"/>
    </source>
</evidence>
<dbReference type="Gene3D" id="3.40.50.300">
    <property type="entry name" value="P-loop containing nucleotide triphosphate hydrolases"/>
    <property type="match status" value="1"/>
</dbReference>
<gene>
    <name evidence="10" type="ORF">VTK73DRAFT_8464</name>
</gene>
<proteinExistence type="predicted"/>
<evidence type="ECO:0000313" key="11">
    <source>
        <dbReference type="Proteomes" id="UP001586593"/>
    </source>
</evidence>
<evidence type="ECO:0000256" key="1">
    <source>
        <dbReference type="ARBA" id="ARBA00004173"/>
    </source>
</evidence>
<dbReference type="SUPFAM" id="SSF53474">
    <property type="entry name" value="alpha/beta-Hydrolases"/>
    <property type="match status" value="1"/>
</dbReference>
<dbReference type="InterPro" id="IPR027417">
    <property type="entry name" value="P-loop_NTPase"/>
</dbReference>
<dbReference type="SUPFAM" id="SSF52540">
    <property type="entry name" value="P-loop containing nucleoside triphosphate hydrolases"/>
    <property type="match status" value="1"/>
</dbReference>
<evidence type="ECO:0000313" key="10">
    <source>
        <dbReference type="EMBL" id="KAL1855814.1"/>
    </source>
</evidence>
<evidence type="ECO:0000256" key="7">
    <source>
        <dbReference type="ARBA" id="ARBA00023136"/>
    </source>
</evidence>
<keyword evidence="8" id="KW-0732">Signal</keyword>
<organism evidence="10 11">
    <name type="scientific">Phialemonium thermophilum</name>
    <dbReference type="NCBI Taxonomy" id="223376"/>
    <lineage>
        <taxon>Eukaryota</taxon>
        <taxon>Fungi</taxon>
        <taxon>Dikarya</taxon>
        <taxon>Ascomycota</taxon>
        <taxon>Pezizomycotina</taxon>
        <taxon>Sordariomycetes</taxon>
        <taxon>Sordariomycetidae</taxon>
        <taxon>Cephalothecales</taxon>
        <taxon>Cephalothecaceae</taxon>
        <taxon>Phialemonium</taxon>
    </lineage>
</organism>
<sequence>MMITALLVSLIIVLVSLCLPPILARIRRPRATPRSVLATIAEPATTADFDIVAIHGLGADPEHTWSCTADPDNDDRSWIQKLCRTAREPSSERRRVPLLRHLLRSDFANARILCFTYYSGWLVNGQVTTAATKGTELLDQLAAVRLNRPATPIVFVAHSFGGIALTIPSEEAREILRHTQGILFLGTPHQGSRHSAYGATAASLGRVLGSEPALLLALKSNDRGLSDLDRRFRMAMAENERAGTRTRLFCFHESLPTFLGWLNLGIIVERNSAHTSDAEEIEVAATHSGLNKCRSKSDPLYRELRRVVEELTRHSEPTLNADQQAVIRRLSSRTLDDVAYNSARSAAKRRCCPDTRVDVLRQIREWADDPDGKPVFLLQGMAGTGKSTICRTICDELSDEGRLGASFFFDRENDSGRQGKCFTTTIAAQLVGKLPVLSHAMRVAMDAHSDLVLNDNKRQQFEKLVVHPLRQTCTLNPDRPRPVLVAIDALDECVSDGDIDDILWCLSEAADVVGSPLRFFVTSRPEVAVRHGFGEGKLRSKYLSVSLQEAEENVTRTDISTFLRERFREMKDRFEDLPEQWPEEEDFQCLLSLTCPLFIAAETACLFIENPRNPGGGPANRLRNILDSKTKGHVSPLHRIYLFVLNQLLLGVSEPEEALQEVKEILGPVVLLLEPPSIKLIAALLGRPESSIHSKLSFLHSIIDVPASSSLPVRLLHNSFRDFLIGPGKEHPFQVDEAEVHRHLGQQCLTFLDRRLQENIYHFDSPVAGDPELIDYESLLPRARHSRKRRELDEVVEYASLFWAAHSQKGRGKMQDGGPEHIFLKGHFLHWIELLSLTRSIFGLGGSTIRDLRRSVQPDAGHLLSAFLRDAMRVLRQNNSVLARAPLQAYSSVLAFSCKTSPIREALHAQLEPWILQGPRVEESWTECLRWSPAFNARVIAISADLSRIFAFDRNKFIA</sequence>
<evidence type="ECO:0000256" key="6">
    <source>
        <dbReference type="ARBA" id="ARBA00023128"/>
    </source>
</evidence>
<feature type="domain" description="Nephrocystin 3-like N-terminal" evidence="9">
    <location>
        <begin position="362"/>
        <end position="524"/>
    </location>
</feature>
<keyword evidence="6" id="KW-0496">Mitochondrion</keyword>
<dbReference type="PANTHER" id="PTHR48182">
    <property type="entry name" value="PROTEIN SERAC1"/>
    <property type="match status" value="1"/>
</dbReference>
<name>A0ABR3W8D3_9PEZI</name>
<dbReference type="Pfam" id="PF24883">
    <property type="entry name" value="NPHP3_N"/>
    <property type="match status" value="1"/>
</dbReference>
<keyword evidence="4" id="KW-0677">Repeat</keyword>
<evidence type="ECO:0000256" key="3">
    <source>
        <dbReference type="ARBA" id="ARBA00004370"/>
    </source>
</evidence>
<dbReference type="InterPro" id="IPR056884">
    <property type="entry name" value="NPHP3-like_N"/>
</dbReference>
<dbReference type="EMBL" id="JAZHXJ010000614">
    <property type="protein sequence ID" value="KAL1855814.1"/>
    <property type="molecule type" value="Genomic_DNA"/>
</dbReference>
<reference evidence="10 11" key="1">
    <citation type="journal article" date="2024" name="Commun. Biol.">
        <title>Comparative genomic analysis of thermophilic fungi reveals convergent evolutionary adaptations and gene losses.</title>
        <authorList>
            <person name="Steindorff A.S."/>
            <person name="Aguilar-Pontes M.V."/>
            <person name="Robinson A.J."/>
            <person name="Andreopoulos B."/>
            <person name="LaButti K."/>
            <person name="Kuo A."/>
            <person name="Mondo S."/>
            <person name="Riley R."/>
            <person name="Otillar R."/>
            <person name="Haridas S."/>
            <person name="Lipzen A."/>
            <person name="Grimwood J."/>
            <person name="Schmutz J."/>
            <person name="Clum A."/>
            <person name="Reid I.D."/>
            <person name="Moisan M.C."/>
            <person name="Butler G."/>
            <person name="Nguyen T.T.M."/>
            <person name="Dewar K."/>
            <person name="Conant G."/>
            <person name="Drula E."/>
            <person name="Henrissat B."/>
            <person name="Hansel C."/>
            <person name="Singer S."/>
            <person name="Hutchinson M.I."/>
            <person name="de Vries R.P."/>
            <person name="Natvig D.O."/>
            <person name="Powell A.J."/>
            <person name="Tsang A."/>
            <person name="Grigoriev I.V."/>
        </authorList>
    </citation>
    <scope>NUCLEOTIDE SEQUENCE [LARGE SCALE GENOMIC DNA]</scope>
    <source>
        <strain evidence="10 11">ATCC 24622</strain>
    </source>
</reference>
<feature type="chain" id="PRO_5045870990" description="Nephrocystin 3-like N-terminal domain-containing protein" evidence="8">
    <location>
        <begin position="25"/>
        <end position="959"/>
    </location>
</feature>
<dbReference type="InterPro" id="IPR052374">
    <property type="entry name" value="SERAC1"/>
</dbReference>
<dbReference type="InterPro" id="IPR029058">
    <property type="entry name" value="AB_hydrolase_fold"/>
</dbReference>
<comment type="caution">
    <text evidence="10">The sequence shown here is derived from an EMBL/GenBank/DDBJ whole genome shotgun (WGS) entry which is preliminary data.</text>
</comment>
<protein>
    <recommendedName>
        <fullName evidence="9">Nephrocystin 3-like N-terminal domain-containing protein</fullName>
    </recommendedName>
</protein>
<keyword evidence="11" id="KW-1185">Reference proteome</keyword>